<dbReference type="EMBL" id="AMQN01007043">
    <property type="status" value="NOT_ANNOTATED_CDS"/>
    <property type="molecule type" value="Genomic_DNA"/>
</dbReference>
<dbReference type="PANTHER" id="PTHR11777:SF9">
    <property type="entry name" value="ALANINE--TRNA LIGASE, CYTOPLASMIC"/>
    <property type="match status" value="1"/>
</dbReference>
<dbReference type="AlphaFoldDB" id="R7UW27"/>
<keyword evidence="12 14" id="KW-0030">Aminoacyl-tRNA synthetase</keyword>
<dbReference type="InterPro" id="IPR002318">
    <property type="entry name" value="Ala-tRNA-lgiase_IIc"/>
</dbReference>
<dbReference type="GO" id="GO:0002161">
    <property type="term" value="F:aminoacyl-tRNA deacylase activity"/>
    <property type="evidence" value="ECO:0007669"/>
    <property type="project" value="TreeGrafter"/>
</dbReference>
<dbReference type="InterPro" id="IPR018163">
    <property type="entry name" value="Thr/Ala-tRNA-synth_IIc_edit"/>
</dbReference>
<dbReference type="InterPro" id="IPR045864">
    <property type="entry name" value="aa-tRNA-synth_II/BPL/LPL"/>
</dbReference>
<feature type="binding site" evidence="14">
    <location>
        <position position="605"/>
    </location>
    <ligand>
        <name>Zn(2+)</name>
        <dbReference type="ChEBI" id="CHEBI:29105"/>
    </ligand>
</feature>
<evidence type="ECO:0000256" key="9">
    <source>
        <dbReference type="ARBA" id="ARBA00022840"/>
    </source>
</evidence>
<dbReference type="SUPFAM" id="SSF55186">
    <property type="entry name" value="ThrRS/AlaRS common domain"/>
    <property type="match status" value="1"/>
</dbReference>
<evidence type="ECO:0000256" key="1">
    <source>
        <dbReference type="ARBA" id="ARBA00008429"/>
    </source>
</evidence>
<dbReference type="Gene3D" id="3.30.930.10">
    <property type="entry name" value="Bira Bifunctional Protein, Domain 2"/>
    <property type="match status" value="1"/>
</dbReference>
<dbReference type="GO" id="GO:0008270">
    <property type="term" value="F:zinc ion binding"/>
    <property type="evidence" value="ECO:0007669"/>
    <property type="project" value="UniProtKB-UniRule"/>
</dbReference>
<dbReference type="PRINTS" id="PR00980">
    <property type="entry name" value="TRNASYNTHALA"/>
</dbReference>
<evidence type="ECO:0000256" key="6">
    <source>
        <dbReference type="ARBA" id="ARBA00022723"/>
    </source>
</evidence>
<comment type="domain">
    <text evidence="14">Consists of three domains; the N-terminal catalytic domain, the editing domain and the C-terminal C-Ala domain. The editing domain removes incorrectly charged amino acids, while the C-Ala domain, along with tRNA(Ala), serves as a bridge to cooperatively bring together the editing and aminoacylation centers thus stimulating deacylation of misacylated tRNAs.</text>
</comment>
<evidence type="ECO:0000256" key="14">
    <source>
        <dbReference type="HAMAP-Rule" id="MF_03133"/>
    </source>
</evidence>
<keyword evidence="11 14" id="KW-0648">Protein biosynthesis</keyword>
<dbReference type="InterPro" id="IPR018164">
    <property type="entry name" value="Ala-tRNA-synth_IIc_N"/>
</dbReference>
<evidence type="ECO:0000259" key="15">
    <source>
        <dbReference type="PROSITE" id="PS50860"/>
    </source>
</evidence>
<dbReference type="OMA" id="ECFEIWR"/>
<dbReference type="FunFam" id="3.30.930.10:FF:000011">
    <property type="entry name" value="Alanine--tRNA ligase, cytoplasmic"/>
    <property type="match status" value="1"/>
</dbReference>
<comment type="cofactor">
    <cofactor evidence="14">
        <name>Zn(2+)</name>
        <dbReference type="ChEBI" id="CHEBI:29105"/>
    </cofactor>
    <text evidence="14">Binds 1 zinc ion per subunit.</text>
</comment>
<keyword evidence="4 14" id="KW-0820">tRNA-binding</keyword>
<sequence>MNHTLFSQCRRLSSKKIRSQFLDFFRSHDHVFVPSSSVVPSKDDGSYFVNAGMNQFKPIFLGTTEPGSDMAQLKRAVNSQKCIRVGGKHNDLKDVGRDLTHHTFFEMLGSWSFGDYFKREACVMAWQLLTEVYKIPADQLLVTYFGGNTELGLEPDEECREIWLSIGVPGNRVFPLGMKDNFWDMGDCGPCGPCTEIHLNRGLDASANLHERLMAGDPGITELWNLVFMQFNRELDGSLRALPACHVDTGMGLERLAAVLQGVSSNYDTDLFRPIFEVIQQVCDCPPYGGATGSDDKHSIDTAYRIIADHSRMLTVAMGDGLVPGRKGLDARVRHIMYRAFMHGFALNAPRGLLADLVPVVVDSLGEAFPELVAVPHQMQDVIITTEQRYSEQMKETEKSMKKALKASSVPHQLSTQEAERIVKGFYGSTTNADLLSLCAESMGVQFDVDAFHNHGLQQVRRSPTSVRSLAKERPALNQYEVEYLLQRGVPPTDDTFKYSTFNSDHPILNCDGKFAECGKEGEVVGVILDRSAFYSEGGGQVADQGEMTTVQGCRMQVLDVQKTGVFVLHTCRLLRGSLSVGESVIMHIDQDLRHKSACNHTATHLLNFALRKVLDCDVWQAGSSVNPERLVFEFRSLKTQISADEIERISDEVNKCINAHSEVYRSTVALRDIEAHPHLVKLDQEVYPNQVAVISVGRPLDLNADESSERYSLELCGGTHVQNTADIGGFVISYFHGSGQGTKKVTALTGASAKRVSVCHHDSWSLILFIEG</sequence>
<dbReference type="EMBL" id="KB299806">
    <property type="protein sequence ID" value="ELU07551.1"/>
    <property type="molecule type" value="Genomic_DNA"/>
</dbReference>
<dbReference type="InterPro" id="IPR012947">
    <property type="entry name" value="tRNA_SAD"/>
</dbReference>
<dbReference type="InterPro" id="IPR023033">
    <property type="entry name" value="Ala_tRNA_ligase_euk/bac"/>
</dbReference>
<dbReference type="HAMAP" id="MF_00036_B">
    <property type="entry name" value="Ala_tRNA_synth_B"/>
    <property type="match status" value="1"/>
</dbReference>
<keyword evidence="18" id="KW-1185">Reference proteome</keyword>
<name>R7UW27_CAPTE</name>
<keyword evidence="9 14" id="KW-0067">ATP-binding</keyword>
<evidence type="ECO:0000313" key="18">
    <source>
        <dbReference type="Proteomes" id="UP000014760"/>
    </source>
</evidence>
<feature type="domain" description="Alanyl-transfer RNA synthetases family profile" evidence="15">
    <location>
        <begin position="12"/>
        <end position="754"/>
    </location>
</feature>
<dbReference type="EnsemblMetazoa" id="CapteT94502">
    <property type="protein sequence ID" value="CapteP94502"/>
    <property type="gene ID" value="CapteG94502"/>
</dbReference>
<evidence type="ECO:0000256" key="5">
    <source>
        <dbReference type="ARBA" id="ARBA00022598"/>
    </source>
</evidence>
<dbReference type="Proteomes" id="UP000014760">
    <property type="component" value="Unassembled WGS sequence"/>
</dbReference>
<dbReference type="PROSITE" id="PS50860">
    <property type="entry name" value="AA_TRNA_LIGASE_II_ALA"/>
    <property type="match status" value="1"/>
</dbReference>
<protein>
    <recommendedName>
        <fullName evidence="3">Alanine--tRNA ligase</fullName>
        <ecNumber evidence="2">6.1.1.7</ecNumber>
    </recommendedName>
</protein>
<accession>R7UW27</accession>
<reference evidence="16 18" key="2">
    <citation type="journal article" date="2013" name="Nature">
        <title>Insights into bilaterian evolution from three spiralian genomes.</title>
        <authorList>
            <person name="Simakov O."/>
            <person name="Marletaz F."/>
            <person name="Cho S.J."/>
            <person name="Edsinger-Gonzales E."/>
            <person name="Havlak P."/>
            <person name="Hellsten U."/>
            <person name="Kuo D.H."/>
            <person name="Larsson T."/>
            <person name="Lv J."/>
            <person name="Arendt D."/>
            <person name="Savage R."/>
            <person name="Osoegawa K."/>
            <person name="de Jong P."/>
            <person name="Grimwood J."/>
            <person name="Chapman J.A."/>
            <person name="Shapiro H."/>
            <person name="Aerts A."/>
            <person name="Otillar R.P."/>
            <person name="Terry A.Y."/>
            <person name="Boore J.L."/>
            <person name="Grigoriev I.V."/>
            <person name="Lindberg D.R."/>
            <person name="Seaver E.C."/>
            <person name="Weisblat D.A."/>
            <person name="Putnam N.H."/>
            <person name="Rokhsar D.S."/>
        </authorList>
    </citation>
    <scope>NUCLEOTIDE SEQUENCE</scope>
    <source>
        <strain evidence="16 18">I ESC-2004</strain>
    </source>
</reference>
<dbReference type="NCBIfam" id="TIGR00344">
    <property type="entry name" value="alaS"/>
    <property type="match status" value="1"/>
</dbReference>
<comment type="subunit">
    <text evidence="14">Monomer.</text>
</comment>
<dbReference type="GO" id="GO:0000049">
    <property type="term" value="F:tRNA binding"/>
    <property type="evidence" value="ECO:0007669"/>
    <property type="project" value="UniProtKB-KW"/>
</dbReference>
<feature type="binding site" evidence="14">
    <location>
        <position position="601"/>
    </location>
    <ligand>
        <name>Zn(2+)</name>
        <dbReference type="ChEBI" id="CHEBI:29105"/>
    </ligand>
</feature>
<dbReference type="CDD" id="cd00673">
    <property type="entry name" value="AlaRS_core"/>
    <property type="match status" value="1"/>
</dbReference>
<dbReference type="InterPro" id="IPR018165">
    <property type="entry name" value="Ala-tRNA-synth_IIc_core"/>
</dbReference>
<dbReference type="GO" id="GO:0004813">
    <property type="term" value="F:alanine-tRNA ligase activity"/>
    <property type="evidence" value="ECO:0007669"/>
    <property type="project" value="UniProtKB-UniRule"/>
</dbReference>
<gene>
    <name evidence="16" type="ORF">CAPTEDRAFT_94502</name>
</gene>
<comment type="catalytic activity">
    <reaction evidence="13 14">
        <text>tRNA(Ala) + L-alanine + ATP = L-alanyl-tRNA(Ala) + AMP + diphosphate</text>
        <dbReference type="Rhea" id="RHEA:12540"/>
        <dbReference type="Rhea" id="RHEA-COMP:9657"/>
        <dbReference type="Rhea" id="RHEA-COMP:9923"/>
        <dbReference type="ChEBI" id="CHEBI:30616"/>
        <dbReference type="ChEBI" id="CHEBI:33019"/>
        <dbReference type="ChEBI" id="CHEBI:57972"/>
        <dbReference type="ChEBI" id="CHEBI:78442"/>
        <dbReference type="ChEBI" id="CHEBI:78497"/>
        <dbReference type="ChEBI" id="CHEBI:456215"/>
        <dbReference type="EC" id="6.1.1.7"/>
    </reaction>
</comment>
<dbReference type="OrthoDB" id="2423964at2759"/>
<comment type="function">
    <text evidence="14">Catalyzes the attachment of alanine to tRNA(Ala) in a two-step reaction: alanine is first activated by ATP to form Ala-AMP and then transferred to the acceptor end of tRNA(Ala). Also edits incorrectly charged tRNA(Ala) via its editing domain.</text>
</comment>
<evidence type="ECO:0000256" key="3">
    <source>
        <dbReference type="ARBA" id="ARBA00017959"/>
    </source>
</evidence>
<comment type="similarity">
    <text evidence="1">Belongs to the class-II aminoacyl-tRNA synthetase family. Alax-L subfamily.</text>
</comment>
<evidence type="ECO:0000256" key="13">
    <source>
        <dbReference type="ARBA" id="ARBA00048300"/>
    </source>
</evidence>
<evidence type="ECO:0000313" key="17">
    <source>
        <dbReference type="EnsemblMetazoa" id="CapteP94502"/>
    </source>
</evidence>
<reference evidence="17" key="3">
    <citation type="submission" date="2015-06" db="UniProtKB">
        <authorList>
            <consortium name="EnsemblMetazoa"/>
        </authorList>
    </citation>
    <scope>IDENTIFICATION</scope>
</reference>
<dbReference type="SMART" id="SM00863">
    <property type="entry name" value="tRNA_SAD"/>
    <property type="match status" value="1"/>
</dbReference>
<dbReference type="FunFam" id="3.30.980.10:FF:000004">
    <property type="entry name" value="Alanine--tRNA ligase, cytoplasmic"/>
    <property type="match status" value="1"/>
</dbReference>
<dbReference type="HOGENOM" id="CLU_004485_5_1_1"/>
<dbReference type="STRING" id="283909.R7UW27"/>
<keyword evidence="10 14" id="KW-0694">RNA-binding</keyword>
<keyword evidence="8 14" id="KW-0862">Zinc</keyword>
<dbReference type="GO" id="GO:0005739">
    <property type="term" value="C:mitochondrion"/>
    <property type="evidence" value="ECO:0007669"/>
    <property type="project" value="TreeGrafter"/>
</dbReference>
<keyword evidence="6 14" id="KW-0479">Metal-binding</keyword>
<dbReference type="SUPFAM" id="SSF55681">
    <property type="entry name" value="Class II aaRS and biotin synthetases"/>
    <property type="match status" value="1"/>
</dbReference>
<evidence type="ECO:0000256" key="12">
    <source>
        <dbReference type="ARBA" id="ARBA00023146"/>
    </source>
</evidence>
<dbReference type="InterPro" id="IPR050058">
    <property type="entry name" value="Ala-tRNA_ligase"/>
</dbReference>
<organism evidence="16">
    <name type="scientific">Capitella teleta</name>
    <name type="common">Polychaete worm</name>
    <dbReference type="NCBI Taxonomy" id="283909"/>
    <lineage>
        <taxon>Eukaryota</taxon>
        <taxon>Metazoa</taxon>
        <taxon>Spiralia</taxon>
        <taxon>Lophotrochozoa</taxon>
        <taxon>Annelida</taxon>
        <taxon>Polychaeta</taxon>
        <taxon>Sedentaria</taxon>
        <taxon>Scolecida</taxon>
        <taxon>Capitellidae</taxon>
        <taxon>Capitella</taxon>
    </lineage>
</organism>
<dbReference type="EC" id="6.1.1.7" evidence="2"/>
<dbReference type="Pfam" id="PF01411">
    <property type="entry name" value="tRNA-synt_2c"/>
    <property type="match status" value="1"/>
</dbReference>
<dbReference type="Pfam" id="PF07973">
    <property type="entry name" value="tRNA_SAD"/>
    <property type="match status" value="1"/>
</dbReference>
<evidence type="ECO:0000256" key="10">
    <source>
        <dbReference type="ARBA" id="ARBA00022884"/>
    </source>
</evidence>
<keyword evidence="5 14" id="KW-0436">Ligase</keyword>
<dbReference type="Gene3D" id="2.40.30.130">
    <property type="match status" value="1"/>
</dbReference>
<feature type="binding site" evidence="14">
    <location>
        <position position="721"/>
    </location>
    <ligand>
        <name>Zn(2+)</name>
        <dbReference type="ChEBI" id="CHEBI:29105"/>
    </ligand>
</feature>
<dbReference type="SUPFAM" id="SSF50447">
    <property type="entry name" value="Translation proteins"/>
    <property type="match status" value="1"/>
</dbReference>
<evidence type="ECO:0000256" key="7">
    <source>
        <dbReference type="ARBA" id="ARBA00022741"/>
    </source>
</evidence>
<feature type="binding site" evidence="14">
    <location>
        <position position="717"/>
    </location>
    <ligand>
        <name>Zn(2+)</name>
        <dbReference type="ChEBI" id="CHEBI:29105"/>
    </ligand>
</feature>
<evidence type="ECO:0000256" key="11">
    <source>
        <dbReference type="ARBA" id="ARBA00022917"/>
    </source>
</evidence>
<evidence type="ECO:0000313" key="16">
    <source>
        <dbReference type="EMBL" id="ELU07551.1"/>
    </source>
</evidence>
<dbReference type="SUPFAM" id="SSF101353">
    <property type="entry name" value="Putative anticodon-binding domain of alanyl-tRNA synthetase (AlaRS)"/>
    <property type="match status" value="1"/>
</dbReference>
<evidence type="ECO:0000256" key="8">
    <source>
        <dbReference type="ARBA" id="ARBA00022833"/>
    </source>
</evidence>
<keyword evidence="7 14" id="KW-0547">Nucleotide-binding</keyword>
<dbReference type="InterPro" id="IPR009000">
    <property type="entry name" value="Transl_B-barrel_sf"/>
</dbReference>
<evidence type="ECO:0000256" key="4">
    <source>
        <dbReference type="ARBA" id="ARBA00022555"/>
    </source>
</evidence>
<dbReference type="GO" id="GO:0005524">
    <property type="term" value="F:ATP binding"/>
    <property type="evidence" value="ECO:0007669"/>
    <property type="project" value="UniProtKB-UniRule"/>
</dbReference>
<dbReference type="InterPro" id="IPR018162">
    <property type="entry name" value="Ala-tRNA-ligase_IIc_anticod-bd"/>
</dbReference>
<dbReference type="PANTHER" id="PTHR11777">
    <property type="entry name" value="ALANYL-TRNA SYNTHETASE"/>
    <property type="match status" value="1"/>
</dbReference>
<dbReference type="GO" id="GO:0006419">
    <property type="term" value="P:alanyl-tRNA aminoacylation"/>
    <property type="evidence" value="ECO:0007669"/>
    <property type="project" value="InterPro"/>
</dbReference>
<dbReference type="Gene3D" id="3.30.980.10">
    <property type="entry name" value="Threonyl-trna Synthetase, Chain A, domain 2"/>
    <property type="match status" value="1"/>
</dbReference>
<reference evidence="18" key="1">
    <citation type="submission" date="2012-12" db="EMBL/GenBank/DDBJ databases">
        <authorList>
            <person name="Hellsten U."/>
            <person name="Grimwood J."/>
            <person name="Chapman J.A."/>
            <person name="Shapiro H."/>
            <person name="Aerts A."/>
            <person name="Otillar R.P."/>
            <person name="Terry A.Y."/>
            <person name="Boore J.L."/>
            <person name="Simakov O."/>
            <person name="Marletaz F."/>
            <person name="Cho S.-J."/>
            <person name="Edsinger-Gonzales E."/>
            <person name="Havlak P."/>
            <person name="Kuo D.-H."/>
            <person name="Larsson T."/>
            <person name="Lv J."/>
            <person name="Arendt D."/>
            <person name="Savage R."/>
            <person name="Osoegawa K."/>
            <person name="de Jong P."/>
            <person name="Lindberg D.R."/>
            <person name="Seaver E.C."/>
            <person name="Weisblat D.A."/>
            <person name="Putnam N.H."/>
            <person name="Grigoriev I.V."/>
            <person name="Rokhsar D.S."/>
        </authorList>
    </citation>
    <scope>NUCLEOTIDE SEQUENCE</scope>
    <source>
        <strain evidence="18">I ESC-2004</strain>
    </source>
</reference>
<evidence type="ECO:0000256" key="2">
    <source>
        <dbReference type="ARBA" id="ARBA00013168"/>
    </source>
</evidence>
<proteinExistence type="inferred from homology"/>